<evidence type="ECO:0000313" key="2">
    <source>
        <dbReference type="Proteomes" id="UP001064048"/>
    </source>
</evidence>
<sequence length="457" mass="52418">MDQKICRLCCENEGSSSMFSEDNGVSIYTKMLHCCANVKISEDDGLPSRVCGPCVAQLTATYNFILKCEATDQILRCRAAEISQQDDLDCKLKIEVKQEDDDHRYEDATEPEEPFPYLDLNFKIEDRPKRAYKKRARIKVKEACTCKECGRVCASQSALLIHGRVHTGERPFQCASCDKRYADGGGLKRHIERNHFGKMRERKFICENCGKAFFTKSDVAVHMRTHTGETPYACAICPSKFTQSSAMLRHLKTHSGEKSHGCHTCGKMFGTKDKLRTHLLTHTTEKRFICQLCNSLFKYNSSLKKHLKLHAEPNRFVCNYCGRTFNVKGNLKLHISSQHSEKSGFCSICTKNVSNMDTHMWRHTGERPLKCELCTSSFYELKALAHHMNFRHKNTDKYKCLIEGCGMSFPSRPMLAFHHAKLHDTQIPFPCDRCSRGFYRKNDLARHKIGTHKERLT</sequence>
<protein>
    <submittedName>
        <fullName evidence="1">Uncharacterized protein</fullName>
    </submittedName>
</protein>
<dbReference type="EMBL" id="CM046107">
    <property type="protein sequence ID" value="KAI8431868.1"/>
    <property type="molecule type" value="Genomic_DNA"/>
</dbReference>
<reference evidence="1 2" key="1">
    <citation type="journal article" date="2022" name="Genome Biol. Evol.">
        <title>The Spruce Budworm Genome: Reconstructing the Evolutionary History of Antifreeze Proteins.</title>
        <authorList>
            <person name="Beliveau C."/>
            <person name="Gagne P."/>
            <person name="Picq S."/>
            <person name="Vernygora O."/>
            <person name="Keeling C.I."/>
            <person name="Pinkney K."/>
            <person name="Doucet D."/>
            <person name="Wen F."/>
            <person name="Johnston J.S."/>
            <person name="Maaroufi H."/>
            <person name="Boyle B."/>
            <person name="Laroche J."/>
            <person name="Dewar K."/>
            <person name="Juretic N."/>
            <person name="Blackburn G."/>
            <person name="Nisole A."/>
            <person name="Brunet B."/>
            <person name="Brandao M."/>
            <person name="Lumley L."/>
            <person name="Duan J."/>
            <person name="Quan G."/>
            <person name="Lucarotti C.J."/>
            <person name="Roe A.D."/>
            <person name="Sperling F.A.H."/>
            <person name="Levesque R.C."/>
            <person name="Cusson M."/>
        </authorList>
    </citation>
    <scope>NUCLEOTIDE SEQUENCE [LARGE SCALE GENOMIC DNA]</scope>
    <source>
        <strain evidence="1">Glfc:IPQL:Cfum</strain>
    </source>
</reference>
<accession>A0ACC0K5Y2</accession>
<keyword evidence="2" id="KW-1185">Reference proteome</keyword>
<name>A0ACC0K5Y2_CHOFU</name>
<proteinExistence type="predicted"/>
<organism evidence="1 2">
    <name type="scientific">Choristoneura fumiferana</name>
    <name type="common">Spruce budworm moth</name>
    <name type="synonym">Archips fumiferana</name>
    <dbReference type="NCBI Taxonomy" id="7141"/>
    <lineage>
        <taxon>Eukaryota</taxon>
        <taxon>Metazoa</taxon>
        <taxon>Ecdysozoa</taxon>
        <taxon>Arthropoda</taxon>
        <taxon>Hexapoda</taxon>
        <taxon>Insecta</taxon>
        <taxon>Pterygota</taxon>
        <taxon>Neoptera</taxon>
        <taxon>Endopterygota</taxon>
        <taxon>Lepidoptera</taxon>
        <taxon>Glossata</taxon>
        <taxon>Ditrysia</taxon>
        <taxon>Tortricoidea</taxon>
        <taxon>Tortricidae</taxon>
        <taxon>Tortricinae</taxon>
        <taxon>Choristoneura</taxon>
    </lineage>
</organism>
<evidence type="ECO:0000313" key="1">
    <source>
        <dbReference type="EMBL" id="KAI8431868.1"/>
    </source>
</evidence>
<gene>
    <name evidence="1" type="ORF">MSG28_004427</name>
</gene>
<dbReference type="Proteomes" id="UP001064048">
    <property type="component" value="Chromosome 7"/>
</dbReference>
<comment type="caution">
    <text evidence="1">The sequence shown here is derived from an EMBL/GenBank/DDBJ whole genome shotgun (WGS) entry which is preliminary data.</text>
</comment>